<dbReference type="EMBL" id="JAALLH010000001">
    <property type="protein sequence ID" value="NIY65391.1"/>
    <property type="molecule type" value="Genomic_DNA"/>
</dbReference>
<dbReference type="Proteomes" id="UP000536624">
    <property type="component" value="Unassembled WGS sequence"/>
</dbReference>
<name>A0A7X6AXK6_STRMQ</name>
<evidence type="ECO:0000313" key="3">
    <source>
        <dbReference type="Proteomes" id="UP000536624"/>
    </source>
</evidence>
<evidence type="ECO:0000313" key="2">
    <source>
        <dbReference type="EMBL" id="NIY65391.1"/>
    </source>
</evidence>
<gene>
    <name evidence="2" type="ORF">SMALB_3386</name>
</gene>
<evidence type="ECO:0000256" key="1">
    <source>
        <dbReference type="SAM" id="MobiDB-lite"/>
    </source>
</evidence>
<protein>
    <submittedName>
        <fullName evidence="2">Uncharacterized protein</fullName>
    </submittedName>
</protein>
<dbReference type="AlphaFoldDB" id="A0A7X6AXK6"/>
<comment type="caution">
    <text evidence="2">The sequence shown here is derived from an EMBL/GenBank/DDBJ whole genome shotgun (WGS) entry which is preliminary data.</text>
</comment>
<reference evidence="2 3" key="1">
    <citation type="submission" date="2020-02" db="EMBL/GenBank/DDBJ databases">
        <title>Streptomyces malaysiensis DSM14702 (JHCC583434, PFL_A843) Genome sequencing and assembly.</title>
        <authorList>
            <person name="Samborskyy M."/>
        </authorList>
    </citation>
    <scope>NUCLEOTIDE SEQUENCE [LARGE SCALE GENOMIC DNA]</scope>
    <source>
        <strain evidence="2 3">DSM 14702</strain>
    </source>
</reference>
<sequence length="172" mass="18556">MGLFPLQIVRAGRDALSTESDAPKQRQRSPHGASPRTGQRSDRNRGHRGRPQAYHQRHSDPAGRRVTATRLCGTGPFGSSLHHPRRSTPLLRNSGPADGRAQRTADGRQQGMTDANEVERAVRAAFKAASIPGTVGQDPCIHRASPTPLLHISIPVEHGPALAVRLAKGEEQ</sequence>
<proteinExistence type="predicted"/>
<organism evidence="2 3">
    <name type="scientific">Streptomyces malaysiensis</name>
    <dbReference type="NCBI Taxonomy" id="92644"/>
    <lineage>
        <taxon>Bacteria</taxon>
        <taxon>Bacillati</taxon>
        <taxon>Actinomycetota</taxon>
        <taxon>Actinomycetes</taxon>
        <taxon>Kitasatosporales</taxon>
        <taxon>Streptomycetaceae</taxon>
        <taxon>Streptomyces</taxon>
        <taxon>Streptomyces violaceusniger group</taxon>
    </lineage>
</organism>
<accession>A0A7X6AXK6</accession>
<feature type="region of interest" description="Disordered" evidence="1">
    <location>
        <begin position="1"/>
        <end position="113"/>
    </location>
</feature>